<feature type="active site" description="Proton acceptor" evidence="2">
    <location>
        <position position="116"/>
    </location>
</feature>
<dbReference type="EC" id="3.1.4.58" evidence="2"/>
<dbReference type="HAMAP" id="MF_01940">
    <property type="entry name" value="RNA_CPDase"/>
    <property type="match status" value="1"/>
</dbReference>
<comment type="function">
    <text evidence="2">Hydrolyzes RNA 2',3'-cyclic phosphodiester to an RNA 2'-phosphomonoester.</text>
</comment>
<accession>A0A1N6T0X8</accession>
<organism evidence="3 4">
    <name type="scientific">Aquipseudomonas alcaligenes</name>
    <name type="common">Pseudomonas alcaligenes</name>
    <dbReference type="NCBI Taxonomy" id="43263"/>
    <lineage>
        <taxon>Bacteria</taxon>
        <taxon>Pseudomonadati</taxon>
        <taxon>Pseudomonadota</taxon>
        <taxon>Gammaproteobacteria</taxon>
        <taxon>Pseudomonadales</taxon>
        <taxon>Pseudomonadaceae</taxon>
        <taxon>Aquipseudomonas</taxon>
    </lineage>
</organism>
<protein>
    <recommendedName>
        <fullName evidence="2">RNA 2',3'-cyclic phosphodiesterase</fullName>
        <shortName evidence="2">RNA 2',3'-CPDase</shortName>
        <ecNumber evidence="2">3.1.4.58</ecNumber>
    </recommendedName>
</protein>
<name>A0A1N6T0X8_AQUAC</name>
<evidence type="ECO:0000256" key="2">
    <source>
        <dbReference type="HAMAP-Rule" id="MF_01940"/>
    </source>
</evidence>
<dbReference type="InterPro" id="IPR009097">
    <property type="entry name" value="Cyclic_Pdiesterase"/>
</dbReference>
<dbReference type="PANTHER" id="PTHR35561">
    <property type="entry name" value="RNA 2',3'-CYCLIC PHOSPHODIESTERASE"/>
    <property type="match status" value="1"/>
</dbReference>
<dbReference type="Pfam" id="PF13563">
    <property type="entry name" value="2_5_RNA_ligase2"/>
    <property type="match status" value="1"/>
</dbReference>
<comment type="catalytic activity">
    <reaction evidence="2">
        <text>a 3'-end 2',3'-cyclophospho-ribonucleotide-RNA + H2O = a 3'-end 2'-phospho-ribonucleotide-RNA + H(+)</text>
        <dbReference type="Rhea" id="RHEA:11828"/>
        <dbReference type="Rhea" id="RHEA-COMP:10464"/>
        <dbReference type="Rhea" id="RHEA-COMP:17353"/>
        <dbReference type="ChEBI" id="CHEBI:15377"/>
        <dbReference type="ChEBI" id="CHEBI:15378"/>
        <dbReference type="ChEBI" id="CHEBI:83064"/>
        <dbReference type="ChEBI" id="CHEBI:173113"/>
        <dbReference type="EC" id="3.1.4.58"/>
    </reaction>
</comment>
<dbReference type="SUPFAM" id="SSF55144">
    <property type="entry name" value="LigT-like"/>
    <property type="match status" value="1"/>
</dbReference>
<dbReference type="AlphaFoldDB" id="A0A1N6T0X8"/>
<dbReference type="NCBIfam" id="TIGR02258">
    <property type="entry name" value="2_5_ligase"/>
    <property type="match status" value="1"/>
</dbReference>
<comment type="similarity">
    <text evidence="2">Belongs to the 2H phosphoesterase superfamily. ThpR family.</text>
</comment>
<dbReference type="EMBL" id="FTMP01000004">
    <property type="protein sequence ID" value="SIQ47012.1"/>
    <property type="molecule type" value="Genomic_DNA"/>
</dbReference>
<keyword evidence="1 2" id="KW-0378">Hydrolase</keyword>
<reference evidence="3 4" key="1">
    <citation type="submission" date="2017-01" db="EMBL/GenBank/DDBJ databases">
        <authorList>
            <person name="Mah S.A."/>
            <person name="Swanson W.J."/>
            <person name="Moy G.W."/>
            <person name="Vacquier V.D."/>
        </authorList>
    </citation>
    <scope>NUCLEOTIDE SEQUENCE [LARGE SCALE GENOMIC DNA]</scope>
    <source>
        <strain evidence="3 4">RU36E</strain>
    </source>
</reference>
<feature type="short sequence motif" description="HXTX 2" evidence="2">
    <location>
        <begin position="116"/>
        <end position="119"/>
    </location>
</feature>
<dbReference type="Gene3D" id="3.90.1140.10">
    <property type="entry name" value="Cyclic phosphodiesterase"/>
    <property type="match status" value="1"/>
</dbReference>
<dbReference type="GO" id="GO:0004113">
    <property type="term" value="F:2',3'-cyclic-nucleotide 3'-phosphodiesterase activity"/>
    <property type="evidence" value="ECO:0007669"/>
    <property type="project" value="InterPro"/>
</dbReference>
<sequence length="162" mass="18237">MLRLFFALPCPTGVAAQIDAWRQGQHFAGKPVPTANLHITLAFLGHVPESRLQQLQRVPPRLALADLAFDLHLDCLDCWSEGLLHLSPSQPPQALLNLASALQQQLQLDERPYRPHLTLARDSRPAEIRTPPSFTWHVDQLHLYQSAGGHYLSLQRWPLGQP</sequence>
<feature type="short sequence motif" description="HXTX 1" evidence="2">
    <location>
        <begin position="38"/>
        <end position="41"/>
    </location>
</feature>
<dbReference type="InterPro" id="IPR004175">
    <property type="entry name" value="RNA_CPDase"/>
</dbReference>
<dbReference type="PANTHER" id="PTHR35561:SF1">
    <property type="entry name" value="RNA 2',3'-CYCLIC PHOSPHODIESTERASE"/>
    <property type="match status" value="1"/>
</dbReference>
<feature type="active site" description="Proton donor" evidence="2">
    <location>
        <position position="38"/>
    </location>
</feature>
<evidence type="ECO:0000313" key="4">
    <source>
        <dbReference type="Proteomes" id="UP000185841"/>
    </source>
</evidence>
<dbReference type="GO" id="GO:0008664">
    <property type="term" value="F:RNA 2',3'-cyclic 3'-phosphodiesterase activity"/>
    <property type="evidence" value="ECO:0007669"/>
    <property type="project" value="UniProtKB-EC"/>
</dbReference>
<keyword evidence="3" id="KW-0436">Ligase</keyword>
<proteinExistence type="inferred from homology"/>
<dbReference type="GO" id="GO:0016874">
    <property type="term" value="F:ligase activity"/>
    <property type="evidence" value="ECO:0007669"/>
    <property type="project" value="UniProtKB-KW"/>
</dbReference>
<evidence type="ECO:0000256" key="1">
    <source>
        <dbReference type="ARBA" id="ARBA00022801"/>
    </source>
</evidence>
<gene>
    <name evidence="3" type="ORF">SAMN05878282_104250</name>
</gene>
<dbReference type="RefSeq" id="WP_076426629.1">
    <property type="nucleotide sequence ID" value="NZ_FTMP01000004.1"/>
</dbReference>
<dbReference type="Proteomes" id="UP000185841">
    <property type="component" value="Unassembled WGS sequence"/>
</dbReference>
<evidence type="ECO:0000313" key="3">
    <source>
        <dbReference type="EMBL" id="SIQ47012.1"/>
    </source>
</evidence>